<organism evidence="1 2">
    <name type="scientific">Rhizobium leguminosarum</name>
    <dbReference type="NCBI Taxonomy" id="384"/>
    <lineage>
        <taxon>Bacteria</taxon>
        <taxon>Pseudomonadati</taxon>
        <taxon>Pseudomonadota</taxon>
        <taxon>Alphaproteobacteria</taxon>
        <taxon>Hyphomicrobiales</taxon>
        <taxon>Rhizobiaceae</taxon>
        <taxon>Rhizobium/Agrobacterium group</taxon>
        <taxon>Rhizobium</taxon>
    </lineage>
</organism>
<evidence type="ECO:0000313" key="2">
    <source>
        <dbReference type="Proteomes" id="UP000251166"/>
    </source>
</evidence>
<dbReference type="EMBL" id="CP030760">
    <property type="protein sequence ID" value="AXA37945.1"/>
    <property type="molecule type" value="Genomic_DNA"/>
</dbReference>
<dbReference type="RefSeq" id="WP_112902782.1">
    <property type="nucleotide sequence ID" value="NZ_CP030760.1"/>
</dbReference>
<evidence type="ECO:0000313" key="1">
    <source>
        <dbReference type="EMBL" id="AXA37945.1"/>
    </source>
</evidence>
<sequence>MSKPVYRNALDAWDAFTSIGGLELDGRDADLEADILTYLGQPQAAKLEIALYSATTDDLVRAIFASAKPFVSMFSAILAFFKTAGAHVGRQQWEIKIDDTHVGLEDFERFLVATSDVSVALDVPDIHDTLMISELLRSVPGATDTHPFEPTTVDPEIRDWMQAYKDGAFPDFPAVFNRFDLGPGFEDLRRIVAARLSIARRSYVDRNGLTGRGPGRRYDPFFPPTVGQDETDGWCGWMIIELLHALKAPPHERDRVEKALQAEFAGPRRALDVDVSIDDLERILSLPAWQRRHELYAVWVATEIVGAVPDHDVELYHEDGKIVFAFKETAVATFVTSQPERRLIAERRSPLANPVGSGRKENVQPDYGIWSNSARGEQCHLVVEVKHYKKAKNRAFREVLMDYARAHPNAEVALVNYGPVGDLTNRYDPEFWKHCTTISELAPDNREARDRLVKLVKAAVGDPVRRPRRQDGHPPALVIDISGSMHDLLTLPVLLSVEKRAQGVGATTVALVDTEIARRLTMSDLPRLDLSRLRSFGTSLVGPSSELLLEYPYLLVVTDSDGASQLEGAFAIELVEDLGEIRILDISDQRRASNS</sequence>
<reference evidence="1 2" key="1">
    <citation type="submission" date="2018-07" db="EMBL/GenBank/DDBJ databases">
        <title>Rhizobium leguminosarum strain:ATCC 14479 Genome sequencing and assembly.</title>
        <authorList>
            <person name="Chakraborty R."/>
        </authorList>
    </citation>
    <scope>NUCLEOTIDE SEQUENCE [LARGE SCALE GENOMIC DNA]</scope>
    <source>
        <strain evidence="1 2">ATCC 14479</strain>
    </source>
</reference>
<protein>
    <submittedName>
        <fullName evidence="1">Uncharacterized protein</fullName>
    </submittedName>
</protein>
<dbReference type="AlphaFoldDB" id="A0A2Z4YCG2"/>
<dbReference type="Proteomes" id="UP000251166">
    <property type="component" value="Chromosome"/>
</dbReference>
<name>A0A2Z4YCG2_RHILE</name>
<proteinExistence type="predicted"/>
<accession>A0A2Z4YCG2</accession>
<gene>
    <name evidence="1" type="ORF">DLJ82_0328</name>
</gene>